<evidence type="ECO:0000313" key="6">
    <source>
        <dbReference type="EMBL" id="CAI3998080.1"/>
    </source>
</evidence>
<keyword evidence="2" id="KW-0378">Hydrolase</keyword>
<dbReference type="GO" id="GO:0005509">
    <property type="term" value="F:calcium ion binding"/>
    <property type="evidence" value="ECO:0007669"/>
    <property type="project" value="InterPro"/>
</dbReference>
<dbReference type="Pfam" id="PF13370">
    <property type="entry name" value="Fer4_13"/>
    <property type="match status" value="1"/>
</dbReference>
<dbReference type="Pfam" id="PF00226">
    <property type="entry name" value="DnaJ"/>
    <property type="match status" value="1"/>
</dbReference>
<dbReference type="OrthoDB" id="432170at2759"/>
<comment type="similarity">
    <text evidence="1 2">Belongs to the glycosyl hydrolase 47 family.</text>
</comment>
<dbReference type="PANTHER" id="PTHR45295">
    <property type="entry name" value="CHAPERONE PROTEIN DNAJ C76, CHLOROPLASTIC"/>
    <property type="match status" value="1"/>
</dbReference>
<dbReference type="InterPro" id="IPR036869">
    <property type="entry name" value="J_dom_sf"/>
</dbReference>
<dbReference type="InterPro" id="IPR001382">
    <property type="entry name" value="Glyco_hydro_47"/>
</dbReference>
<evidence type="ECO:0000313" key="7">
    <source>
        <dbReference type="EMBL" id="CAL4785392.1"/>
    </source>
</evidence>
<sequence>MWRCLLLSAAVVAAGGSQGGCGQTWQSPAELVEIWDKQTLASFSVSQLAAFQALSCGRCPLLSRVCQRRSGSEWRKLALQYVREEAALAQRQARNMLRHVWSNYERHAFGKDQLKPVTGRGVDSWGGVAQTLVDSLDTLWMMGFHEEFHRAAEWAEANLNFDKDLNVNYFETSIRHLGGLLSAYVFSQRPGLLLKAIDLAQRLEKAFPQLASPGPGPGAAPRRAGGTASAGWAQWLSKAAQFLQQVFTESTEESGSGEYPEFSGGDDEHGQDLSQQLQLPQRPPRRARDPREPRAVGLPLSDVNLRTGKAQDLAGFLSLSETFVPVEWKFLALLTSNCDLVRHQDEVLEVLNQSADLASKGLAAILLQKNGDVHSFNVNRISLGSRGDSFYEYLLKDSLFLGSHGNPMAHAMWAAFRAKLPGLLVEVGPRSWLDARPRTTAAGRLGADSSSAPATWHRSAPALDTAGVGSGNPGEWSSITRSSLGLLAAAVLATGSRSLRGKERRRASTSCRLRRYAQGDEQGEAGLALRAPSNLYELLGVDDNADSDEIKKAYYDKMKICHPDIAGDDGEEICILLNDAYDLLSDPEEKEAYDIQLHRANGTQKPVLLLDPSPQDLSPTWDWTSKTGNKRSKPVYNGRPLSRSLHHKVAPEDQGVKWEEQKFVFVDEWTCIACRNCCDVAPRTFCIDADAGRARVFAQWGNSEELLDYAVQACPVDCIYWVSRDELQVLEYVTRDRMFETGNSLPCSMAARQGTGGGLSDPFSMASDFQAKLEEEAERRRRGGAPQGTSASVTEMQQRIQELFGKLSDRLRTAGWG</sequence>
<protein>
    <recommendedName>
        <fullName evidence="2">alpha-1,2-Mannosidase</fullName>
        <ecNumber evidence="2">3.2.1.-</ecNumber>
    </recommendedName>
</protein>
<dbReference type="EMBL" id="CAMXCT010002425">
    <property type="protein sequence ID" value="CAI3998080.1"/>
    <property type="molecule type" value="Genomic_DNA"/>
</dbReference>
<dbReference type="InterPro" id="IPR036026">
    <property type="entry name" value="Seven-hairpin_glycosidases"/>
</dbReference>
<accession>A0A9P1CV89</accession>
<dbReference type="Gene3D" id="1.50.10.10">
    <property type="match status" value="2"/>
</dbReference>
<dbReference type="SUPFAM" id="SSF54862">
    <property type="entry name" value="4Fe-4S ferredoxins"/>
    <property type="match status" value="1"/>
</dbReference>
<reference evidence="7 8" key="2">
    <citation type="submission" date="2024-05" db="EMBL/GenBank/DDBJ databases">
        <authorList>
            <person name="Chen Y."/>
            <person name="Shah S."/>
            <person name="Dougan E. K."/>
            <person name="Thang M."/>
            <person name="Chan C."/>
        </authorList>
    </citation>
    <scope>NUCLEOTIDE SEQUENCE [LARGE SCALE GENOMIC DNA]</scope>
</reference>
<dbReference type="GO" id="GO:0016020">
    <property type="term" value="C:membrane"/>
    <property type="evidence" value="ECO:0007669"/>
    <property type="project" value="InterPro"/>
</dbReference>
<dbReference type="PROSITE" id="PS50076">
    <property type="entry name" value="DNAJ_2"/>
    <property type="match status" value="1"/>
</dbReference>
<dbReference type="InterPro" id="IPR012341">
    <property type="entry name" value="6hp_glycosidase-like_sf"/>
</dbReference>
<dbReference type="EC" id="3.2.1.-" evidence="2"/>
<feature type="chain" id="PRO_5043270835" description="alpha-1,2-Mannosidase" evidence="4">
    <location>
        <begin position="20"/>
        <end position="817"/>
    </location>
</feature>
<keyword evidence="8" id="KW-1185">Reference proteome</keyword>
<dbReference type="Gene3D" id="3.30.70.20">
    <property type="match status" value="1"/>
</dbReference>
<dbReference type="EMBL" id="CAMXCT020002425">
    <property type="protein sequence ID" value="CAL1151455.1"/>
    <property type="molecule type" value="Genomic_DNA"/>
</dbReference>
<gene>
    <name evidence="6" type="ORF">C1SCF055_LOCUS24410</name>
</gene>
<feature type="region of interest" description="Disordered" evidence="3">
    <location>
        <begin position="250"/>
        <end position="298"/>
    </location>
</feature>
<dbReference type="InterPro" id="IPR001623">
    <property type="entry name" value="DnaJ_domain"/>
</dbReference>
<evidence type="ECO:0000256" key="4">
    <source>
        <dbReference type="SAM" id="SignalP"/>
    </source>
</evidence>
<evidence type="ECO:0000313" key="8">
    <source>
        <dbReference type="Proteomes" id="UP001152797"/>
    </source>
</evidence>
<dbReference type="SUPFAM" id="SSF46565">
    <property type="entry name" value="Chaperone J-domain"/>
    <property type="match status" value="1"/>
</dbReference>
<organism evidence="6">
    <name type="scientific">Cladocopium goreaui</name>
    <dbReference type="NCBI Taxonomy" id="2562237"/>
    <lineage>
        <taxon>Eukaryota</taxon>
        <taxon>Sar</taxon>
        <taxon>Alveolata</taxon>
        <taxon>Dinophyceae</taxon>
        <taxon>Suessiales</taxon>
        <taxon>Symbiodiniaceae</taxon>
        <taxon>Cladocopium</taxon>
    </lineage>
</organism>
<dbReference type="Pfam" id="PF01532">
    <property type="entry name" value="Glyco_hydro_47"/>
    <property type="match status" value="2"/>
</dbReference>
<evidence type="ECO:0000256" key="2">
    <source>
        <dbReference type="RuleBase" id="RU361193"/>
    </source>
</evidence>
<reference evidence="6" key="1">
    <citation type="submission" date="2022-10" db="EMBL/GenBank/DDBJ databases">
        <authorList>
            <person name="Chen Y."/>
            <person name="Dougan E. K."/>
            <person name="Chan C."/>
            <person name="Rhodes N."/>
            <person name="Thang M."/>
        </authorList>
    </citation>
    <scope>NUCLEOTIDE SEQUENCE</scope>
</reference>
<dbReference type="SUPFAM" id="SSF48225">
    <property type="entry name" value="Seven-hairpin glycosidases"/>
    <property type="match status" value="2"/>
</dbReference>
<dbReference type="GO" id="GO:0004571">
    <property type="term" value="F:mannosyl-oligosaccharide 1,2-alpha-mannosidase activity"/>
    <property type="evidence" value="ECO:0007669"/>
    <property type="project" value="InterPro"/>
</dbReference>
<feature type="signal peptide" evidence="4">
    <location>
        <begin position="1"/>
        <end position="19"/>
    </location>
</feature>
<proteinExistence type="inferred from homology"/>
<dbReference type="SMART" id="SM00271">
    <property type="entry name" value="DnaJ"/>
    <property type="match status" value="1"/>
</dbReference>
<evidence type="ECO:0000256" key="1">
    <source>
        <dbReference type="ARBA" id="ARBA00007658"/>
    </source>
</evidence>
<dbReference type="CDD" id="cd06257">
    <property type="entry name" value="DnaJ"/>
    <property type="match status" value="1"/>
</dbReference>
<feature type="domain" description="J" evidence="5">
    <location>
        <begin position="534"/>
        <end position="597"/>
    </location>
</feature>
<keyword evidence="4" id="KW-0732">Signal</keyword>
<evidence type="ECO:0000259" key="5">
    <source>
        <dbReference type="PROSITE" id="PS50076"/>
    </source>
</evidence>
<dbReference type="Proteomes" id="UP001152797">
    <property type="component" value="Unassembled WGS sequence"/>
</dbReference>
<evidence type="ECO:0000256" key="3">
    <source>
        <dbReference type="SAM" id="MobiDB-lite"/>
    </source>
</evidence>
<dbReference type="PRINTS" id="PR00747">
    <property type="entry name" value="GLYHDRLASE47"/>
</dbReference>
<name>A0A9P1CV89_9DINO</name>
<dbReference type="PANTHER" id="PTHR45295:SF1">
    <property type="entry name" value="CHAPERONE PROTEIN DNAJ C76, CHLOROPLASTIC"/>
    <property type="match status" value="1"/>
</dbReference>
<keyword evidence="2" id="KW-0326">Glycosidase</keyword>
<feature type="region of interest" description="Disordered" evidence="3">
    <location>
        <begin position="774"/>
        <end position="795"/>
    </location>
</feature>
<dbReference type="EMBL" id="CAMXCT030002425">
    <property type="protein sequence ID" value="CAL4785392.1"/>
    <property type="molecule type" value="Genomic_DNA"/>
</dbReference>
<dbReference type="PRINTS" id="PR00625">
    <property type="entry name" value="JDOMAIN"/>
</dbReference>
<dbReference type="Gene3D" id="1.10.287.110">
    <property type="entry name" value="DnaJ domain"/>
    <property type="match status" value="1"/>
</dbReference>
<dbReference type="GO" id="GO:0005975">
    <property type="term" value="P:carbohydrate metabolic process"/>
    <property type="evidence" value="ECO:0007669"/>
    <property type="project" value="InterPro"/>
</dbReference>
<comment type="caution">
    <text evidence="6">The sequence shown here is derived from an EMBL/GenBank/DDBJ whole genome shotgun (WGS) entry which is preliminary data.</text>
</comment>
<dbReference type="AlphaFoldDB" id="A0A9P1CV89"/>